<proteinExistence type="predicted"/>
<sequence>MCSARADNASNRTGLADRQTIALHGSRIGTHRPRECENELIHSSSSSRDGPNDDCSPEVANTFFGWPRFQKKQSTDSTDCQIQQSSSENTVTRITSFSGPTWRNLKLSAVVHLLEPELQDLRRGLVILKLNHCVQLIHPSLSQGG</sequence>
<organism evidence="1 2">
    <name type="scientific">Vespula germanica</name>
    <name type="common">German yellow jacket</name>
    <name type="synonym">Paravespula germanica</name>
    <dbReference type="NCBI Taxonomy" id="30212"/>
    <lineage>
        <taxon>Eukaryota</taxon>
        <taxon>Metazoa</taxon>
        <taxon>Ecdysozoa</taxon>
        <taxon>Arthropoda</taxon>
        <taxon>Hexapoda</taxon>
        <taxon>Insecta</taxon>
        <taxon>Pterygota</taxon>
        <taxon>Neoptera</taxon>
        <taxon>Endopterygota</taxon>
        <taxon>Hymenoptera</taxon>
        <taxon>Apocrita</taxon>
        <taxon>Aculeata</taxon>
        <taxon>Vespoidea</taxon>
        <taxon>Vespidae</taxon>
        <taxon>Vespinae</taxon>
        <taxon>Vespula</taxon>
    </lineage>
</organism>
<evidence type="ECO:0000313" key="1">
    <source>
        <dbReference type="EMBL" id="KAF7409413.1"/>
    </source>
</evidence>
<comment type="caution">
    <text evidence="1">The sequence shown here is derived from an EMBL/GenBank/DDBJ whole genome shotgun (WGS) entry which is preliminary data.</text>
</comment>
<dbReference type="AlphaFoldDB" id="A0A834NJ73"/>
<name>A0A834NJ73_VESGE</name>
<reference evidence="1" key="1">
    <citation type="journal article" date="2020" name="G3 (Bethesda)">
        <title>High-Quality Assemblies for Three Invasive Social Wasps from the &lt;i&gt;Vespula&lt;/i&gt; Genus.</title>
        <authorList>
            <person name="Harrop T.W.R."/>
            <person name="Guhlin J."/>
            <person name="McLaughlin G.M."/>
            <person name="Permina E."/>
            <person name="Stockwell P."/>
            <person name="Gilligan J."/>
            <person name="Le Lec M.F."/>
            <person name="Gruber M.A.M."/>
            <person name="Quinn O."/>
            <person name="Lovegrove M."/>
            <person name="Duncan E.J."/>
            <person name="Remnant E.J."/>
            <person name="Van Eeckhoven J."/>
            <person name="Graham B."/>
            <person name="Knapp R.A."/>
            <person name="Langford K.W."/>
            <person name="Kronenberg Z."/>
            <person name="Press M.O."/>
            <person name="Eacker S.M."/>
            <person name="Wilson-Rankin E.E."/>
            <person name="Purcell J."/>
            <person name="Lester P.J."/>
            <person name="Dearden P.K."/>
        </authorList>
    </citation>
    <scope>NUCLEOTIDE SEQUENCE</scope>
    <source>
        <strain evidence="1">Linc-1</strain>
    </source>
</reference>
<gene>
    <name evidence="1" type="ORF">HZH68_003794</name>
</gene>
<evidence type="ECO:0000313" key="2">
    <source>
        <dbReference type="Proteomes" id="UP000617340"/>
    </source>
</evidence>
<protein>
    <submittedName>
        <fullName evidence="1">Uncharacterized protein</fullName>
    </submittedName>
</protein>
<dbReference type="EMBL" id="JACSDZ010000003">
    <property type="protein sequence ID" value="KAF7409413.1"/>
    <property type="molecule type" value="Genomic_DNA"/>
</dbReference>
<accession>A0A834NJ73</accession>
<dbReference type="Proteomes" id="UP000617340">
    <property type="component" value="Unassembled WGS sequence"/>
</dbReference>
<keyword evidence="2" id="KW-1185">Reference proteome</keyword>